<dbReference type="Proteomes" id="UP001595823">
    <property type="component" value="Unassembled WGS sequence"/>
</dbReference>
<proteinExistence type="inferred from homology"/>
<keyword evidence="2" id="KW-0521">NADP</keyword>
<dbReference type="InterPro" id="IPR018170">
    <property type="entry name" value="Aldo/ket_reductase_CS"/>
</dbReference>
<dbReference type="EMBL" id="JBHSDK010000061">
    <property type="protein sequence ID" value="MFC4337855.1"/>
    <property type="molecule type" value="Genomic_DNA"/>
</dbReference>
<dbReference type="PANTHER" id="PTHR43827">
    <property type="entry name" value="2,5-DIKETO-D-GLUCONIC ACID REDUCTASE"/>
    <property type="match status" value="1"/>
</dbReference>
<evidence type="ECO:0000313" key="5">
    <source>
        <dbReference type="EMBL" id="MFC4337855.1"/>
    </source>
</evidence>
<keyword evidence="6" id="KW-1185">Reference proteome</keyword>
<dbReference type="PIRSF" id="PIRSF000097">
    <property type="entry name" value="AKR"/>
    <property type="match status" value="1"/>
</dbReference>
<name>A0ABV8U537_9ACTN</name>
<dbReference type="PRINTS" id="PR00069">
    <property type="entry name" value="ALDKETRDTASE"/>
</dbReference>
<dbReference type="InterPro" id="IPR036812">
    <property type="entry name" value="NAD(P)_OxRdtase_dom_sf"/>
</dbReference>
<evidence type="ECO:0000256" key="1">
    <source>
        <dbReference type="ARBA" id="ARBA00007905"/>
    </source>
</evidence>
<organism evidence="5 6">
    <name type="scientific">Salininema proteolyticum</name>
    <dbReference type="NCBI Taxonomy" id="1607685"/>
    <lineage>
        <taxon>Bacteria</taxon>
        <taxon>Bacillati</taxon>
        <taxon>Actinomycetota</taxon>
        <taxon>Actinomycetes</taxon>
        <taxon>Glycomycetales</taxon>
        <taxon>Glycomycetaceae</taxon>
        <taxon>Salininema</taxon>
    </lineage>
</organism>
<dbReference type="PANTHER" id="PTHR43827:SF3">
    <property type="entry name" value="NADP-DEPENDENT OXIDOREDUCTASE DOMAIN-CONTAINING PROTEIN"/>
    <property type="match status" value="1"/>
</dbReference>
<dbReference type="InterPro" id="IPR020471">
    <property type="entry name" value="AKR"/>
</dbReference>
<dbReference type="Pfam" id="PF00248">
    <property type="entry name" value="Aldo_ket_red"/>
    <property type="match status" value="1"/>
</dbReference>
<dbReference type="RefSeq" id="WP_380625259.1">
    <property type="nucleotide sequence ID" value="NZ_JBHSDK010000061.1"/>
</dbReference>
<keyword evidence="3" id="KW-0560">Oxidoreductase</keyword>
<dbReference type="PROSITE" id="PS00798">
    <property type="entry name" value="ALDOKETO_REDUCTASE_1"/>
    <property type="match status" value="1"/>
</dbReference>
<gene>
    <name evidence="5" type="ORF">ACFPET_21920</name>
</gene>
<feature type="domain" description="NADP-dependent oxidoreductase" evidence="4">
    <location>
        <begin position="18"/>
        <end position="263"/>
    </location>
</feature>
<dbReference type="PROSITE" id="PS00063">
    <property type="entry name" value="ALDOKETO_REDUCTASE_3"/>
    <property type="match status" value="1"/>
</dbReference>
<dbReference type="Gene3D" id="3.20.20.100">
    <property type="entry name" value="NADP-dependent oxidoreductase domain"/>
    <property type="match status" value="1"/>
</dbReference>
<comment type="similarity">
    <text evidence="1">Belongs to the aldo/keto reductase family.</text>
</comment>
<protein>
    <submittedName>
        <fullName evidence="5">Aldo/keto reductase</fullName>
    </submittedName>
</protein>
<evidence type="ECO:0000259" key="4">
    <source>
        <dbReference type="Pfam" id="PF00248"/>
    </source>
</evidence>
<evidence type="ECO:0000313" key="6">
    <source>
        <dbReference type="Proteomes" id="UP001595823"/>
    </source>
</evidence>
<sequence>MADLNEPMELSDGLRMPRIGFGTWRLTDESAPAAVAAALEDGYRLIDTAELYKNEKGVGEGVRASGLREEVVVQSKVWNDHHGTEEPRRALERSLELLGLDRIDVYLVHWPAPAQDLYVDTWRALAEAREEGLVASIGVSNFLPAHIERLIAETGVAPALNQIELHPYFNQAALRDWHAEKGIAVQAWGPLGQRSGSLMDEPVLREVSEAHGKDAGQVILRWHLQHGTVPVPKSSNPERIRSNLEVFDFELSDAEMEAIDGLDTGVRQGMDPETVN</sequence>
<dbReference type="SUPFAM" id="SSF51430">
    <property type="entry name" value="NAD(P)-linked oxidoreductase"/>
    <property type="match status" value="1"/>
</dbReference>
<evidence type="ECO:0000256" key="2">
    <source>
        <dbReference type="ARBA" id="ARBA00022857"/>
    </source>
</evidence>
<reference evidence="6" key="1">
    <citation type="journal article" date="2019" name="Int. J. Syst. Evol. Microbiol.">
        <title>The Global Catalogue of Microorganisms (GCM) 10K type strain sequencing project: providing services to taxonomists for standard genome sequencing and annotation.</title>
        <authorList>
            <consortium name="The Broad Institute Genomics Platform"/>
            <consortium name="The Broad Institute Genome Sequencing Center for Infectious Disease"/>
            <person name="Wu L."/>
            <person name="Ma J."/>
        </authorList>
    </citation>
    <scope>NUCLEOTIDE SEQUENCE [LARGE SCALE GENOMIC DNA]</scope>
    <source>
        <strain evidence="6">IBRC-M 10908</strain>
    </source>
</reference>
<evidence type="ECO:0000256" key="3">
    <source>
        <dbReference type="ARBA" id="ARBA00023002"/>
    </source>
</evidence>
<accession>A0ABV8U537</accession>
<comment type="caution">
    <text evidence="5">The sequence shown here is derived from an EMBL/GenBank/DDBJ whole genome shotgun (WGS) entry which is preliminary data.</text>
</comment>
<dbReference type="InterPro" id="IPR023210">
    <property type="entry name" value="NADP_OxRdtase_dom"/>
</dbReference>